<evidence type="ECO:0000259" key="1">
    <source>
        <dbReference type="SMART" id="SM00672"/>
    </source>
</evidence>
<dbReference type="Pfam" id="PF05686">
    <property type="entry name" value="Glyco_transf_90"/>
    <property type="match status" value="1"/>
</dbReference>
<dbReference type="InterPro" id="IPR006598">
    <property type="entry name" value="CAP10"/>
</dbReference>
<protein>
    <submittedName>
        <fullName evidence="2">Glycosyl transferase family 90-domain-containing protein</fullName>
    </submittedName>
</protein>
<keyword evidence="2" id="KW-0808">Transferase</keyword>
<feature type="domain" description="Glycosyl transferase CAP10" evidence="1">
    <location>
        <begin position="120"/>
        <end position="398"/>
    </location>
</feature>
<dbReference type="EMBL" id="MCFA01000009">
    <property type="protein sequence ID" value="ORY17935.1"/>
    <property type="molecule type" value="Genomic_DNA"/>
</dbReference>
<proteinExistence type="predicted"/>
<dbReference type="GO" id="GO:0016740">
    <property type="term" value="F:transferase activity"/>
    <property type="evidence" value="ECO:0007669"/>
    <property type="project" value="UniProtKB-KW"/>
</dbReference>
<dbReference type="SMART" id="SM00672">
    <property type="entry name" value="CAP10"/>
    <property type="match status" value="1"/>
</dbReference>
<dbReference type="InterPro" id="IPR051091">
    <property type="entry name" value="O-Glucosyltr/Glycosyltrsf_90"/>
</dbReference>
<evidence type="ECO:0000313" key="3">
    <source>
        <dbReference type="Proteomes" id="UP000193144"/>
    </source>
</evidence>
<keyword evidence="3" id="KW-1185">Reference proteome</keyword>
<name>A0A1Y2A7C1_9PLEO</name>
<accession>A0A1Y2A7C1</accession>
<dbReference type="AlphaFoldDB" id="A0A1Y2A7C1"/>
<dbReference type="PANTHER" id="PTHR12203:SF63">
    <property type="entry name" value="GLYCOSYL TRANSFERASE CAP10 DOMAIN-CONTAINING PROTEIN"/>
    <property type="match status" value="1"/>
</dbReference>
<reference evidence="2 3" key="1">
    <citation type="submission" date="2016-07" db="EMBL/GenBank/DDBJ databases">
        <title>Pervasive Adenine N6-methylation of Active Genes in Fungi.</title>
        <authorList>
            <consortium name="DOE Joint Genome Institute"/>
            <person name="Mondo S.J."/>
            <person name="Dannebaum R.O."/>
            <person name="Kuo R.C."/>
            <person name="Labutti K."/>
            <person name="Haridas S."/>
            <person name="Kuo A."/>
            <person name="Salamov A."/>
            <person name="Ahrendt S.R."/>
            <person name="Lipzen A."/>
            <person name="Sullivan W."/>
            <person name="Andreopoulos W.B."/>
            <person name="Clum A."/>
            <person name="Lindquist E."/>
            <person name="Daum C."/>
            <person name="Ramamoorthy G.K."/>
            <person name="Gryganskyi A."/>
            <person name="Culley D."/>
            <person name="Magnuson J.K."/>
            <person name="James T.Y."/>
            <person name="O'Malley M.A."/>
            <person name="Stajich J.E."/>
            <person name="Spatafora J.W."/>
            <person name="Visel A."/>
            <person name="Grigoriev I.V."/>
        </authorList>
    </citation>
    <scope>NUCLEOTIDE SEQUENCE [LARGE SCALE GENOMIC DNA]</scope>
    <source>
        <strain evidence="2 3">CBS 115471</strain>
    </source>
</reference>
<organism evidence="2 3">
    <name type="scientific">Clohesyomyces aquaticus</name>
    <dbReference type="NCBI Taxonomy" id="1231657"/>
    <lineage>
        <taxon>Eukaryota</taxon>
        <taxon>Fungi</taxon>
        <taxon>Dikarya</taxon>
        <taxon>Ascomycota</taxon>
        <taxon>Pezizomycotina</taxon>
        <taxon>Dothideomycetes</taxon>
        <taxon>Pleosporomycetidae</taxon>
        <taxon>Pleosporales</taxon>
        <taxon>Lindgomycetaceae</taxon>
        <taxon>Clohesyomyces</taxon>
    </lineage>
</organism>
<gene>
    <name evidence="2" type="ORF">BCR34DRAFT_657176</name>
</gene>
<evidence type="ECO:0000313" key="2">
    <source>
        <dbReference type="EMBL" id="ORY17935.1"/>
    </source>
</evidence>
<dbReference type="PANTHER" id="PTHR12203">
    <property type="entry name" value="KDEL LYS-ASP-GLU-LEU CONTAINING - RELATED"/>
    <property type="match status" value="1"/>
</dbReference>
<dbReference type="Proteomes" id="UP000193144">
    <property type="component" value="Unassembled WGS sequence"/>
</dbReference>
<dbReference type="OrthoDB" id="202415at2759"/>
<comment type="caution">
    <text evidence="2">The sequence shown here is derived from an EMBL/GenBank/DDBJ whole genome shotgun (WGS) entry which is preliminary data.</text>
</comment>
<sequence>MSLPTFPFVPFRNPVSSSSLSKASTKASLLHEYHDNLSLSEEQCANAFQTFATQIDDAVSRGKFALTKTPSDYTGLVQGRIKHNKLYILTTSPDTLPEIIHQRAAILHQLHRAIVTSPAPVPDTHFSFVINDNPKNNSWSFAHPNKPSSQNIWLMPHFSWWSWASRLLGTMDEALERISHVESTTPYSSKMDKVVWRGTIWFNPIGNPMLRSKLITTTKDKEWADVEKLEVGNDGKAKNALPIEDFCKYKYVVYTEGVTYSGRLAYHQACESVLLMPPLNYLTSTARLIRPIDAKDLLPKDIKAMDSESAGGDKKVWVPKKLLPTVRDWREANAIYVEKDWSNLEDTVNFLRLNSEIAETIAANQRKLTVQEGYLSSAAETCYWRALIKGWAKVAVPDKQVSTISDMLNQCNTVSQSSLFHLLHHISLRQLLHHLTGSCSNGV</sequence>